<comment type="similarity">
    <text evidence="1 6">Belongs to the heat shock protein 70 family.</text>
</comment>
<feature type="compositionally biased region" description="Pro residues" evidence="7">
    <location>
        <begin position="421"/>
        <end position="432"/>
    </location>
</feature>
<dbReference type="OrthoDB" id="9766019at2"/>
<feature type="region of interest" description="Disordered" evidence="7">
    <location>
        <begin position="417"/>
        <end position="546"/>
    </location>
</feature>
<dbReference type="InterPro" id="IPR018181">
    <property type="entry name" value="Heat_shock_70_CS"/>
</dbReference>
<keyword evidence="4" id="KW-0346">Stress response</keyword>
<feature type="transmembrane region" description="Helical" evidence="8">
    <location>
        <begin position="552"/>
        <end position="573"/>
    </location>
</feature>
<organism evidence="9 10">
    <name type="scientific">Actinomycetospora cinnamomea</name>
    <dbReference type="NCBI Taxonomy" id="663609"/>
    <lineage>
        <taxon>Bacteria</taxon>
        <taxon>Bacillati</taxon>
        <taxon>Actinomycetota</taxon>
        <taxon>Actinomycetes</taxon>
        <taxon>Pseudonocardiales</taxon>
        <taxon>Pseudonocardiaceae</taxon>
        <taxon>Actinomycetospora</taxon>
    </lineage>
</organism>
<dbReference type="PROSITE" id="PS01036">
    <property type="entry name" value="HSP70_3"/>
    <property type="match status" value="1"/>
</dbReference>
<protein>
    <submittedName>
        <fullName evidence="9">Hsp70 protein</fullName>
    </submittedName>
</protein>
<evidence type="ECO:0000256" key="6">
    <source>
        <dbReference type="RuleBase" id="RU003322"/>
    </source>
</evidence>
<dbReference type="GO" id="GO:0140662">
    <property type="term" value="F:ATP-dependent protein folding chaperone"/>
    <property type="evidence" value="ECO:0007669"/>
    <property type="project" value="InterPro"/>
</dbReference>
<keyword evidence="5" id="KW-0143">Chaperone</keyword>
<comment type="caution">
    <text evidence="9">The sequence shown here is derived from an EMBL/GenBank/DDBJ whole genome shotgun (WGS) entry which is preliminary data.</text>
</comment>
<dbReference type="PANTHER" id="PTHR19375">
    <property type="entry name" value="HEAT SHOCK PROTEIN 70KDA"/>
    <property type="match status" value="1"/>
</dbReference>
<evidence type="ECO:0000256" key="1">
    <source>
        <dbReference type="ARBA" id="ARBA00007381"/>
    </source>
</evidence>
<keyword evidence="10" id="KW-1185">Reference proteome</keyword>
<evidence type="ECO:0000256" key="4">
    <source>
        <dbReference type="ARBA" id="ARBA00023016"/>
    </source>
</evidence>
<dbReference type="InterPro" id="IPR043129">
    <property type="entry name" value="ATPase_NBD"/>
</dbReference>
<dbReference type="InterPro" id="IPR013126">
    <property type="entry name" value="Hsp_70_fam"/>
</dbReference>
<evidence type="ECO:0000256" key="3">
    <source>
        <dbReference type="ARBA" id="ARBA00022840"/>
    </source>
</evidence>
<evidence type="ECO:0000256" key="7">
    <source>
        <dbReference type="SAM" id="MobiDB-lite"/>
    </source>
</evidence>
<evidence type="ECO:0000256" key="5">
    <source>
        <dbReference type="ARBA" id="ARBA00023186"/>
    </source>
</evidence>
<keyword evidence="3 6" id="KW-0067">ATP-binding</keyword>
<dbReference type="PRINTS" id="PR00301">
    <property type="entry name" value="HEATSHOCK70"/>
</dbReference>
<feature type="compositionally biased region" description="Low complexity" evidence="7">
    <location>
        <begin position="374"/>
        <end position="392"/>
    </location>
</feature>
<feature type="compositionally biased region" description="Pro residues" evidence="7">
    <location>
        <begin position="504"/>
        <end position="529"/>
    </location>
</feature>
<evidence type="ECO:0000256" key="2">
    <source>
        <dbReference type="ARBA" id="ARBA00022741"/>
    </source>
</evidence>
<gene>
    <name evidence="9" type="ORF">C8D89_10148</name>
</gene>
<evidence type="ECO:0000313" key="9">
    <source>
        <dbReference type="EMBL" id="PVZ14184.1"/>
    </source>
</evidence>
<keyword evidence="2 6" id="KW-0547">Nucleotide-binding</keyword>
<dbReference type="Gene3D" id="3.30.420.40">
    <property type="match status" value="2"/>
</dbReference>
<reference evidence="9 10" key="1">
    <citation type="submission" date="2018-04" db="EMBL/GenBank/DDBJ databases">
        <title>Genomic Encyclopedia of Type Strains, Phase IV (KMG-IV): sequencing the most valuable type-strain genomes for metagenomic binning, comparative biology and taxonomic classification.</title>
        <authorList>
            <person name="Goeker M."/>
        </authorList>
    </citation>
    <scope>NUCLEOTIDE SEQUENCE [LARGE SCALE GENOMIC DNA]</scope>
    <source>
        <strain evidence="9 10">DSM 45771</strain>
    </source>
</reference>
<feature type="compositionally biased region" description="Pro residues" evidence="7">
    <location>
        <begin position="453"/>
        <end position="476"/>
    </location>
</feature>
<feature type="compositionally biased region" description="Pro residues" evidence="7">
    <location>
        <begin position="483"/>
        <end position="496"/>
    </location>
</feature>
<keyword evidence="8" id="KW-1133">Transmembrane helix</keyword>
<dbReference type="Pfam" id="PF00012">
    <property type="entry name" value="HSP70"/>
    <property type="match status" value="1"/>
</dbReference>
<dbReference type="EMBL" id="QEKW01000001">
    <property type="protein sequence ID" value="PVZ14184.1"/>
    <property type="molecule type" value="Genomic_DNA"/>
</dbReference>
<dbReference type="Proteomes" id="UP000245639">
    <property type="component" value="Unassembled WGS sequence"/>
</dbReference>
<proteinExistence type="inferred from homology"/>
<keyword evidence="8" id="KW-0472">Membrane</keyword>
<sequence>MTYSLGIDLGTTFVAAAISRDGQRVEMVPLGDRTVTEPALVLRRPDGSLAVGDAAARQAGSRPADVAWGVKRRLGDPTPVVLGGASRPAGELLAAMLRDVLARVAAEEGGPPERVVLTHPANWGPYRRGLFEDVAVLAGLEDPPMLTEPEAAGVHFAITRGLAEGDLLGVYDLGGGTFDAAVLRGRAAGVEILGVPEGMEHLGGVDFDEAVLDRVDQACGGAVSELDPHDARARAAVARVRQDCVVAKETLSVDDQASVAVLLPTRQEEVTVTRAEFEAMVRTPLESTVAALRRALDSAGVRADALSAVLLVGGSSRIPLVGRMVGDALGCRTVVDSHPKHAVALGAAVVAARGAGAVGAGWVSGDARAAARPTAGGAATAGPATPAAAPATAAPPPTVVHSPDPVAATRALPRDAWAARPLPPPPASPPAALPGGPAPGRGGPHDSGYHPRPAAPPGPPGPPGPRGRPGPAPGGPPSGAAPGPGPRRPPGDPRPGGPGWGAPPGGPRPPQGPPPRQGPVRPQPAPRPVPADAAPTSEHRTATGGTGRRRTVLLAVVALLVVAVIAVVVLLVLG</sequence>
<accession>A0A2U1FPV5</accession>
<evidence type="ECO:0000313" key="10">
    <source>
        <dbReference type="Proteomes" id="UP000245639"/>
    </source>
</evidence>
<dbReference type="RefSeq" id="WP_116706096.1">
    <property type="nucleotide sequence ID" value="NZ_QEKW01000001.1"/>
</dbReference>
<name>A0A2U1FPV5_9PSEU</name>
<dbReference type="Gene3D" id="3.90.640.10">
    <property type="entry name" value="Actin, Chain A, domain 4"/>
    <property type="match status" value="1"/>
</dbReference>
<dbReference type="AlphaFoldDB" id="A0A2U1FPV5"/>
<feature type="region of interest" description="Disordered" evidence="7">
    <location>
        <begin position="374"/>
        <end position="405"/>
    </location>
</feature>
<evidence type="ECO:0000256" key="8">
    <source>
        <dbReference type="SAM" id="Phobius"/>
    </source>
</evidence>
<keyword evidence="8" id="KW-0812">Transmembrane</keyword>
<dbReference type="SUPFAM" id="SSF53067">
    <property type="entry name" value="Actin-like ATPase domain"/>
    <property type="match status" value="2"/>
</dbReference>
<dbReference type="GO" id="GO:0005524">
    <property type="term" value="F:ATP binding"/>
    <property type="evidence" value="ECO:0007669"/>
    <property type="project" value="UniProtKB-KW"/>
</dbReference>